<evidence type="ECO:0000256" key="2">
    <source>
        <dbReference type="SAM" id="MobiDB-lite"/>
    </source>
</evidence>
<feature type="compositionally biased region" description="Basic and acidic residues" evidence="2">
    <location>
        <begin position="533"/>
        <end position="551"/>
    </location>
</feature>
<dbReference type="AlphaFoldDB" id="A0A2T6ZT68"/>
<feature type="region of interest" description="Disordered" evidence="2">
    <location>
        <begin position="305"/>
        <end position="339"/>
    </location>
</feature>
<name>A0A2T6ZT68_TUBBO</name>
<evidence type="ECO:0000259" key="3">
    <source>
        <dbReference type="PROSITE" id="PS50158"/>
    </source>
</evidence>
<dbReference type="GO" id="GO:0008270">
    <property type="term" value="F:zinc ion binding"/>
    <property type="evidence" value="ECO:0007669"/>
    <property type="project" value="UniProtKB-KW"/>
</dbReference>
<keyword evidence="1" id="KW-0479">Metal-binding</keyword>
<organism evidence="4 5">
    <name type="scientific">Tuber borchii</name>
    <name type="common">White truffle</name>
    <dbReference type="NCBI Taxonomy" id="42251"/>
    <lineage>
        <taxon>Eukaryota</taxon>
        <taxon>Fungi</taxon>
        <taxon>Dikarya</taxon>
        <taxon>Ascomycota</taxon>
        <taxon>Pezizomycotina</taxon>
        <taxon>Pezizomycetes</taxon>
        <taxon>Pezizales</taxon>
        <taxon>Tuberaceae</taxon>
        <taxon>Tuber</taxon>
    </lineage>
</organism>
<feature type="domain" description="CCHC-type" evidence="3">
    <location>
        <begin position="391"/>
        <end position="404"/>
    </location>
</feature>
<accession>A0A2T6ZT68</accession>
<dbReference type="OrthoDB" id="5430981at2759"/>
<dbReference type="PROSITE" id="PS50158">
    <property type="entry name" value="ZF_CCHC"/>
    <property type="match status" value="1"/>
</dbReference>
<feature type="compositionally biased region" description="Basic and acidic residues" evidence="2">
    <location>
        <begin position="229"/>
        <end position="238"/>
    </location>
</feature>
<keyword evidence="1" id="KW-0863">Zinc-finger</keyword>
<sequence length="1227" mass="138776">MGNSKHIEFGGDIGENVDHFLRGFTLAFAEEEVKLPEGATPESSESRAYRVITHLKSKSEAARFVSRLPAETTGDYSALTQALRNRFENSAELEEEQRYAEELFLSLRQRRGQTIDDYIRLTRRVARGMSSDNQHLVATQFVKGLDSRELRVQTMGGLSSRPSVNEAITKVQRIADIIDIDAYTGLPGLSSDEDDSGDDKEEDVYTSYWDRRRKSDERELKRKKKRKGQKAEKRITEETEQIRRNLEELKEMLTQKQRKEEMSNITSRSLSEKLPTVEAYAVGNRLAPPIGYPPQSTYSMQPSMSYKPQQFNSTSNAWSNQPQDSGITHAGTQGQGERQQWPNYEQRQFGYGQRGYDNNLRQHFGPPGFNSGIPRQPAFQNWQRDRSQLVCYQCGIVGHVRYECHLLPRRSDTYNAGRVYTGQSFGNIQQGNFQGNGQNGQAVPVLDQPSDNGFAVPPPPMPQRQTAQMTTRRFPPPIGGNRVSGEVAAVEPGKYSSAIEGMVVEVEPVPSAAEGATSISSSKYVKVLDYSNRENRVSEKSPEAMVGERARTRSQVEGSSSSSDKGPPKQRQKVTFEDMGKHQASYTQKKTLRKSRLGHHPIRLMVDKPAFDYVSSFRDVPVLGLTWGQFFDLSPESKRQFVKLMVQERSKGKVPAGKGKAKAASSRVMESAFSEAALVAGNPNDEEIVNFYTSARVSTGNKIFEINRVLLDAGSVVNLAPISVLYSLGVTLHSTKDLVIRTAASNLVPLEFYADLEIEVASVVAPMRVFAMPATCEPTYGLLLSRRWLRYCQAIGDYTCDSYVIKDKFGVDHEVPRESQKGATTLRPKVSINPSTKQIDLDGMIVDELELEEELSFEDIVRQISREAQQEIDYYKHYENRHQWDESELEDDFYSSESSERRWSSDWQSEENSTDESRSVGIFEDSLVREEGRLHEKNLIGEKNSNVVLNRVEQEEATGENLLEGSGDSEAEMGAFGEDDVYFYGEVGEWKTERLRDLRVMDMGRHELWRWDYKVLEELSVAQQSVGLVEGELDLQVGLETYDIRKAMLVAQEKKEKMEELDRERAVVYLWENNWIEWEDIGVEGKLAGQKICYMEGLWSNLQREVGFTDTDGRTLGAVCSRFYHLQGGNVLRGAECPSRLVGCEVCRIGGAVIVKKQEDSEELWDESYIAEVTTFLEMTEAACLVATKEKKTEHLKEGDDPLDAIYGGTTGYPTSRRPFEYRREID</sequence>
<evidence type="ECO:0000313" key="4">
    <source>
        <dbReference type="EMBL" id="PUU78689.1"/>
    </source>
</evidence>
<dbReference type="GO" id="GO:0003676">
    <property type="term" value="F:nucleic acid binding"/>
    <property type="evidence" value="ECO:0007669"/>
    <property type="project" value="InterPro"/>
</dbReference>
<evidence type="ECO:0000313" key="5">
    <source>
        <dbReference type="Proteomes" id="UP000244722"/>
    </source>
</evidence>
<evidence type="ECO:0000256" key="1">
    <source>
        <dbReference type="PROSITE-ProRule" id="PRU00047"/>
    </source>
</evidence>
<dbReference type="InterPro" id="IPR001878">
    <property type="entry name" value="Znf_CCHC"/>
</dbReference>
<protein>
    <recommendedName>
        <fullName evidence="3">CCHC-type domain-containing protein</fullName>
    </recommendedName>
</protein>
<proteinExistence type="predicted"/>
<keyword evidence="1" id="KW-0862">Zinc</keyword>
<dbReference type="Proteomes" id="UP000244722">
    <property type="component" value="Unassembled WGS sequence"/>
</dbReference>
<feature type="region of interest" description="Disordered" evidence="2">
    <location>
        <begin position="219"/>
        <end position="238"/>
    </location>
</feature>
<gene>
    <name evidence="4" type="ORF">B9Z19DRAFT_1193101</name>
</gene>
<dbReference type="EMBL" id="NESQ01000109">
    <property type="protein sequence ID" value="PUU78689.1"/>
    <property type="molecule type" value="Genomic_DNA"/>
</dbReference>
<dbReference type="STRING" id="42251.A0A2T6ZT68"/>
<feature type="region of interest" description="Disordered" evidence="2">
    <location>
        <begin position="533"/>
        <end position="593"/>
    </location>
</feature>
<keyword evidence="5" id="KW-1185">Reference proteome</keyword>
<comment type="caution">
    <text evidence="4">The sequence shown here is derived from an EMBL/GenBank/DDBJ whole genome shotgun (WGS) entry which is preliminary data.</text>
</comment>
<reference evidence="4 5" key="1">
    <citation type="submission" date="2017-04" db="EMBL/GenBank/DDBJ databases">
        <title>Draft genome sequence of Tuber borchii Vittad., a whitish edible truffle.</title>
        <authorList>
            <consortium name="DOE Joint Genome Institute"/>
            <person name="Murat C."/>
            <person name="Kuo A."/>
            <person name="Barry K.W."/>
            <person name="Clum A."/>
            <person name="Dockter R.B."/>
            <person name="Fauchery L."/>
            <person name="Iotti M."/>
            <person name="Kohler A."/>
            <person name="Labutti K."/>
            <person name="Lindquist E.A."/>
            <person name="Lipzen A."/>
            <person name="Ohm R.A."/>
            <person name="Wang M."/>
            <person name="Grigoriev I.V."/>
            <person name="Zambonelli A."/>
            <person name="Martin F.M."/>
        </authorList>
    </citation>
    <scope>NUCLEOTIDE SEQUENCE [LARGE SCALE GENOMIC DNA]</scope>
    <source>
        <strain evidence="4 5">Tbo3840</strain>
    </source>
</reference>